<organism evidence="2 3">
    <name type="scientific">Solea senegalensis</name>
    <name type="common">Senegalese sole</name>
    <dbReference type="NCBI Taxonomy" id="28829"/>
    <lineage>
        <taxon>Eukaryota</taxon>
        <taxon>Metazoa</taxon>
        <taxon>Chordata</taxon>
        <taxon>Craniata</taxon>
        <taxon>Vertebrata</taxon>
        <taxon>Euteleostomi</taxon>
        <taxon>Actinopterygii</taxon>
        <taxon>Neopterygii</taxon>
        <taxon>Teleostei</taxon>
        <taxon>Neoteleostei</taxon>
        <taxon>Acanthomorphata</taxon>
        <taxon>Carangaria</taxon>
        <taxon>Pleuronectiformes</taxon>
        <taxon>Pleuronectoidei</taxon>
        <taxon>Soleidae</taxon>
        <taxon>Solea</taxon>
    </lineage>
</organism>
<feature type="chain" id="PRO_5043786986" description="Secreted protein" evidence="1">
    <location>
        <begin position="18"/>
        <end position="78"/>
    </location>
</feature>
<feature type="signal peptide" evidence="1">
    <location>
        <begin position="1"/>
        <end position="17"/>
    </location>
</feature>
<evidence type="ECO:0000313" key="3">
    <source>
        <dbReference type="Proteomes" id="UP000693946"/>
    </source>
</evidence>
<proteinExistence type="predicted"/>
<gene>
    <name evidence="2" type="ORF">JOB18_018277</name>
</gene>
<sequence>MHSKGLWSAAILHLIVAQQQAECGVVGRRVRCRAKEWTRLVEGRVPCGRGCAGTQMGTPGKTWGTVQAAKGLPSVPVR</sequence>
<dbReference type="Proteomes" id="UP000693946">
    <property type="component" value="Unassembled WGS sequence"/>
</dbReference>
<keyword evidence="3" id="KW-1185">Reference proteome</keyword>
<feature type="non-terminal residue" evidence="2">
    <location>
        <position position="78"/>
    </location>
</feature>
<reference evidence="2 3" key="1">
    <citation type="journal article" date="2021" name="Sci. Rep.">
        <title>Chromosome anchoring in Senegalese sole (Solea senegalensis) reveals sex-associated markers and genome rearrangements in flatfish.</title>
        <authorList>
            <person name="Guerrero-Cozar I."/>
            <person name="Gomez-Garrido J."/>
            <person name="Berbel C."/>
            <person name="Martinez-Blanch J.F."/>
            <person name="Alioto T."/>
            <person name="Claros M.G."/>
            <person name="Gagnaire P.A."/>
            <person name="Manchado M."/>
        </authorList>
    </citation>
    <scope>NUCLEOTIDE SEQUENCE [LARGE SCALE GENOMIC DNA]</scope>
    <source>
        <strain evidence="2">Sse05_10M</strain>
    </source>
</reference>
<dbReference type="EMBL" id="JAGKHQ010001880">
    <property type="protein sequence ID" value="KAG7453504.1"/>
    <property type="molecule type" value="Genomic_DNA"/>
</dbReference>
<comment type="caution">
    <text evidence="2">The sequence shown here is derived from an EMBL/GenBank/DDBJ whole genome shotgun (WGS) entry which is preliminary data.</text>
</comment>
<protein>
    <recommendedName>
        <fullName evidence="4">Secreted protein</fullName>
    </recommendedName>
</protein>
<keyword evidence="1" id="KW-0732">Signal</keyword>
<evidence type="ECO:0000313" key="2">
    <source>
        <dbReference type="EMBL" id="KAG7453504.1"/>
    </source>
</evidence>
<name>A0AAV6P8W4_SOLSE</name>
<evidence type="ECO:0000256" key="1">
    <source>
        <dbReference type="SAM" id="SignalP"/>
    </source>
</evidence>
<dbReference type="AlphaFoldDB" id="A0AAV6P8W4"/>
<accession>A0AAV6P8W4</accession>
<evidence type="ECO:0008006" key="4">
    <source>
        <dbReference type="Google" id="ProtNLM"/>
    </source>
</evidence>